<evidence type="ECO:0008006" key="2">
    <source>
        <dbReference type="Google" id="ProtNLM"/>
    </source>
</evidence>
<accession>A0A0F9QEU2</accession>
<dbReference type="InterPro" id="IPR009752">
    <property type="entry name" value="Phage_Mu_GpJ"/>
</dbReference>
<dbReference type="AlphaFoldDB" id="A0A0F9QEU2"/>
<comment type="caution">
    <text evidence="1">The sequence shown here is derived from an EMBL/GenBank/DDBJ whole genome shotgun (WGS) entry which is preliminary data.</text>
</comment>
<dbReference type="Pfam" id="PF07030">
    <property type="entry name" value="Phage_Mu_Gp36"/>
    <property type="match status" value="1"/>
</dbReference>
<gene>
    <name evidence="1" type="ORF">LCGC14_0782850</name>
</gene>
<protein>
    <recommendedName>
        <fullName evidence="2">DUF1320 domain-containing protein</fullName>
    </recommendedName>
</protein>
<reference evidence="1" key="1">
    <citation type="journal article" date="2015" name="Nature">
        <title>Complex archaea that bridge the gap between prokaryotes and eukaryotes.</title>
        <authorList>
            <person name="Spang A."/>
            <person name="Saw J.H."/>
            <person name="Jorgensen S.L."/>
            <person name="Zaremba-Niedzwiedzka K."/>
            <person name="Martijn J."/>
            <person name="Lind A.E."/>
            <person name="van Eijk R."/>
            <person name="Schleper C."/>
            <person name="Guy L."/>
            <person name="Ettema T.J."/>
        </authorList>
    </citation>
    <scope>NUCLEOTIDE SEQUENCE</scope>
</reference>
<dbReference type="EMBL" id="LAZR01002032">
    <property type="protein sequence ID" value="KKN35517.1"/>
    <property type="molecule type" value="Genomic_DNA"/>
</dbReference>
<name>A0A0F9QEU2_9ZZZZ</name>
<evidence type="ECO:0000313" key="1">
    <source>
        <dbReference type="EMBL" id="KKN35517.1"/>
    </source>
</evidence>
<proteinExistence type="predicted"/>
<organism evidence="1">
    <name type="scientific">marine sediment metagenome</name>
    <dbReference type="NCBI Taxonomy" id="412755"/>
    <lineage>
        <taxon>unclassified sequences</taxon>
        <taxon>metagenomes</taxon>
        <taxon>ecological metagenomes</taxon>
    </lineage>
</organism>
<sequence>MAYSTQSNILERITEQQLIQLTDDNNLGQIDAARVTSAIAAADGIIDSYGGRHQLPLVGNEIVEKLSVDLALYELYSRRGVVSETVKDRRDHAISLLKSVLAGHASLNQVTKEQVGAREVLTPDRTAQEDKLRFGPDNLKDY</sequence>